<dbReference type="VEuPathDB" id="FungiDB:ASPSYDRAFT_92427"/>
<dbReference type="PANTHER" id="PTHR47260:SF3">
    <property type="entry name" value="THIOESTERASE FAMILY PROTEIN (AFU_ORTHOLOGUE AFUA_7G03960)"/>
    <property type="match status" value="1"/>
</dbReference>
<accession>A0A1L9T9W7</accession>
<evidence type="ECO:0000259" key="1">
    <source>
        <dbReference type="Pfam" id="PF03061"/>
    </source>
</evidence>
<evidence type="ECO:0000313" key="2">
    <source>
        <dbReference type="EMBL" id="OJJ56240.1"/>
    </source>
</evidence>
<dbReference type="Proteomes" id="UP000184356">
    <property type="component" value="Unassembled WGS sequence"/>
</dbReference>
<dbReference type="CDD" id="cd03443">
    <property type="entry name" value="PaaI_thioesterase"/>
    <property type="match status" value="1"/>
</dbReference>
<keyword evidence="3" id="KW-1185">Reference proteome</keyword>
<gene>
    <name evidence="2" type="ORF">ASPSYDRAFT_92427</name>
</gene>
<dbReference type="InterPro" id="IPR006683">
    <property type="entry name" value="Thioestr_dom"/>
</dbReference>
<dbReference type="RefSeq" id="XP_040700046.1">
    <property type="nucleotide sequence ID" value="XM_040852678.1"/>
</dbReference>
<dbReference type="GeneID" id="63768751"/>
<evidence type="ECO:0000313" key="3">
    <source>
        <dbReference type="Proteomes" id="UP000184356"/>
    </source>
</evidence>
<dbReference type="InterPro" id="IPR029069">
    <property type="entry name" value="HotDog_dom_sf"/>
</dbReference>
<dbReference type="SUPFAM" id="SSF54637">
    <property type="entry name" value="Thioesterase/thiol ester dehydrase-isomerase"/>
    <property type="match status" value="1"/>
</dbReference>
<sequence>MYNHTYGELISNLPVSQADIDFFAKLPFVYPYMGISSRYQSVPFVTRYNKGDLSDKFFNKTINSYDTVPRVLAFMRKSTPRQDPVTGNEGKDNDALQDPEEAHFVVFCQLESGVNGYIDTAHGGLLAALLDETLGLCAESYRVFGSDERQPLLTAKLEVTYRAPVPTPNVVVIKSWVRRKDGRKWFLEAQILDQNGSVKAEAKSLYIRTRSAL</sequence>
<dbReference type="OrthoDB" id="506431at2759"/>
<dbReference type="Gene3D" id="3.10.129.10">
    <property type="entry name" value="Hotdog Thioesterase"/>
    <property type="match status" value="1"/>
</dbReference>
<dbReference type="PANTHER" id="PTHR47260">
    <property type="entry name" value="UPF0644 PROTEIN PB2B4.06"/>
    <property type="match status" value="1"/>
</dbReference>
<dbReference type="Pfam" id="PF03061">
    <property type="entry name" value="4HBT"/>
    <property type="match status" value="1"/>
</dbReference>
<protein>
    <recommendedName>
        <fullName evidence="1">Thioesterase domain-containing protein</fullName>
    </recommendedName>
</protein>
<dbReference type="InterPro" id="IPR052061">
    <property type="entry name" value="PTE-AB_protein"/>
</dbReference>
<dbReference type="STRING" id="1036612.A0A1L9T9W7"/>
<organism evidence="2 3">
    <name type="scientific">Aspergillus sydowii CBS 593.65</name>
    <dbReference type="NCBI Taxonomy" id="1036612"/>
    <lineage>
        <taxon>Eukaryota</taxon>
        <taxon>Fungi</taxon>
        <taxon>Dikarya</taxon>
        <taxon>Ascomycota</taxon>
        <taxon>Pezizomycotina</taxon>
        <taxon>Eurotiomycetes</taxon>
        <taxon>Eurotiomycetidae</taxon>
        <taxon>Eurotiales</taxon>
        <taxon>Aspergillaceae</taxon>
        <taxon>Aspergillus</taxon>
        <taxon>Aspergillus subgen. Nidulantes</taxon>
    </lineage>
</organism>
<proteinExistence type="predicted"/>
<dbReference type="EMBL" id="KV878591">
    <property type="protein sequence ID" value="OJJ56240.1"/>
    <property type="molecule type" value="Genomic_DNA"/>
</dbReference>
<reference evidence="3" key="1">
    <citation type="journal article" date="2017" name="Genome Biol.">
        <title>Comparative genomics reveals high biological diversity and specific adaptations in the industrially and medically important fungal genus Aspergillus.</title>
        <authorList>
            <person name="de Vries R.P."/>
            <person name="Riley R."/>
            <person name="Wiebenga A."/>
            <person name="Aguilar-Osorio G."/>
            <person name="Amillis S."/>
            <person name="Uchima C.A."/>
            <person name="Anderluh G."/>
            <person name="Asadollahi M."/>
            <person name="Askin M."/>
            <person name="Barry K."/>
            <person name="Battaglia E."/>
            <person name="Bayram O."/>
            <person name="Benocci T."/>
            <person name="Braus-Stromeyer S.A."/>
            <person name="Caldana C."/>
            <person name="Canovas D."/>
            <person name="Cerqueira G.C."/>
            <person name="Chen F."/>
            <person name="Chen W."/>
            <person name="Choi C."/>
            <person name="Clum A."/>
            <person name="Dos Santos R.A."/>
            <person name="Damasio A.R."/>
            <person name="Diallinas G."/>
            <person name="Emri T."/>
            <person name="Fekete E."/>
            <person name="Flipphi M."/>
            <person name="Freyberg S."/>
            <person name="Gallo A."/>
            <person name="Gournas C."/>
            <person name="Habgood R."/>
            <person name="Hainaut M."/>
            <person name="Harispe M.L."/>
            <person name="Henrissat B."/>
            <person name="Hilden K.S."/>
            <person name="Hope R."/>
            <person name="Hossain A."/>
            <person name="Karabika E."/>
            <person name="Karaffa L."/>
            <person name="Karanyi Z."/>
            <person name="Krasevec N."/>
            <person name="Kuo A."/>
            <person name="Kusch H."/>
            <person name="LaButti K."/>
            <person name="Lagendijk E.L."/>
            <person name="Lapidus A."/>
            <person name="Levasseur A."/>
            <person name="Lindquist E."/>
            <person name="Lipzen A."/>
            <person name="Logrieco A.F."/>
            <person name="MacCabe A."/>
            <person name="Maekelae M.R."/>
            <person name="Malavazi I."/>
            <person name="Melin P."/>
            <person name="Meyer V."/>
            <person name="Mielnichuk N."/>
            <person name="Miskei M."/>
            <person name="Molnar A.P."/>
            <person name="Mule G."/>
            <person name="Ngan C.Y."/>
            <person name="Orejas M."/>
            <person name="Orosz E."/>
            <person name="Ouedraogo J.P."/>
            <person name="Overkamp K.M."/>
            <person name="Park H.-S."/>
            <person name="Perrone G."/>
            <person name="Piumi F."/>
            <person name="Punt P.J."/>
            <person name="Ram A.F."/>
            <person name="Ramon A."/>
            <person name="Rauscher S."/>
            <person name="Record E."/>
            <person name="Riano-Pachon D.M."/>
            <person name="Robert V."/>
            <person name="Roehrig J."/>
            <person name="Ruller R."/>
            <person name="Salamov A."/>
            <person name="Salih N.S."/>
            <person name="Samson R.A."/>
            <person name="Sandor E."/>
            <person name="Sanguinetti M."/>
            <person name="Schuetze T."/>
            <person name="Sepcic K."/>
            <person name="Shelest E."/>
            <person name="Sherlock G."/>
            <person name="Sophianopoulou V."/>
            <person name="Squina F.M."/>
            <person name="Sun H."/>
            <person name="Susca A."/>
            <person name="Todd R.B."/>
            <person name="Tsang A."/>
            <person name="Unkles S.E."/>
            <person name="van de Wiele N."/>
            <person name="van Rossen-Uffink D."/>
            <person name="Oliveira J.V."/>
            <person name="Vesth T.C."/>
            <person name="Visser J."/>
            <person name="Yu J.-H."/>
            <person name="Zhou M."/>
            <person name="Andersen M.R."/>
            <person name="Archer D.B."/>
            <person name="Baker S.E."/>
            <person name="Benoit I."/>
            <person name="Brakhage A.A."/>
            <person name="Braus G.H."/>
            <person name="Fischer R."/>
            <person name="Frisvad J.C."/>
            <person name="Goldman G.H."/>
            <person name="Houbraken J."/>
            <person name="Oakley B."/>
            <person name="Pocsi I."/>
            <person name="Scazzocchio C."/>
            <person name="Seiboth B."/>
            <person name="vanKuyk P.A."/>
            <person name="Wortman J."/>
            <person name="Dyer P.S."/>
            <person name="Grigoriev I.V."/>
        </authorList>
    </citation>
    <scope>NUCLEOTIDE SEQUENCE [LARGE SCALE GENOMIC DNA]</scope>
    <source>
        <strain evidence="3">CBS 593.65</strain>
    </source>
</reference>
<dbReference type="AlphaFoldDB" id="A0A1L9T9W7"/>
<name>A0A1L9T9W7_9EURO</name>
<feature type="domain" description="Thioesterase" evidence="1">
    <location>
        <begin position="120"/>
        <end position="198"/>
    </location>
</feature>